<name>A0A9W8MPT3_9AGAR</name>
<dbReference type="GO" id="GO:0000228">
    <property type="term" value="C:nuclear chromosome"/>
    <property type="evidence" value="ECO:0007669"/>
    <property type="project" value="InterPro"/>
</dbReference>
<feature type="compositionally biased region" description="Low complexity" evidence="6">
    <location>
        <begin position="123"/>
        <end position="143"/>
    </location>
</feature>
<feature type="compositionally biased region" description="Polar residues" evidence="6">
    <location>
        <begin position="524"/>
        <end position="545"/>
    </location>
</feature>
<evidence type="ECO:0000256" key="4">
    <source>
        <dbReference type="ARBA" id="ARBA00023163"/>
    </source>
</evidence>
<dbReference type="GO" id="GO:0006338">
    <property type="term" value="P:chromatin remodeling"/>
    <property type="evidence" value="ECO:0007669"/>
    <property type="project" value="InterPro"/>
</dbReference>
<feature type="compositionally biased region" description="Acidic residues" evidence="6">
    <location>
        <begin position="991"/>
        <end position="1001"/>
    </location>
</feature>
<dbReference type="InterPro" id="IPR006939">
    <property type="entry name" value="SNF5"/>
</dbReference>
<feature type="region of interest" description="Disordered" evidence="6">
    <location>
        <begin position="821"/>
        <end position="851"/>
    </location>
</feature>
<protein>
    <recommendedName>
        <fullName evidence="9">SNF5-domain-containing protein</fullName>
    </recommendedName>
</protein>
<evidence type="ECO:0000256" key="1">
    <source>
        <dbReference type="ARBA" id="ARBA00004123"/>
    </source>
</evidence>
<evidence type="ECO:0000313" key="8">
    <source>
        <dbReference type="Proteomes" id="UP001148786"/>
    </source>
</evidence>
<keyword evidence="3" id="KW-0805">Transcription regulation</keyword>
<keyword evidence="4" id="KW-0804">Transcription</keyword>
<feature type="compositionally biased region" description="Polar residues" evidence="6">
    <location>
        <begin position="186"/>
        <end position="197"/>
    </location>
</feature>
<feature type="compositionally biased region" description="Basic and acidic residues" evidence="6">
    <location>
        <begin position="834"/>
        <end position="851"/>
    </location>
</feature>
<feature type="compositionally biased region" description="Polar residues" evidence="6">
    <location>
        <begin position="576"/>
        <end position="591"/>
    </location>
</feature>
<feature type="region of interest" description="Disordered" evidence="6">
    <location>
        <begin position="956"/>
        <end position="1001"/>
    </location>
</feature>
<feature type="compositionally biased region" description="Polar residues" evidence="6">
    <location>
        <begin position="144"/>
        <end position="155"/>
    </location>
</feature>
<proteinExistence type="inferred from homology"/>
<gene>
    <name evidence="7" type="ORF">NLJ89_g10962</name>
</gene>
<evidence type="ECO:0000256" key="3">
    <source>
        <dbReference type="ARBA" id="ARBA00023015"/>
    </source>
</evidence>
<feature type="compositionally biased region" description="Low complexity" evidence="6">
    <location>
        <begin position="264"/>
        <end position="295"/>
    </location>
</feature>
<keyword evidence="5" id="KW-0539">Nucleus</keyword>
<dbReference type="PANTHER" id="PTHR10019">
    <property type="entry name" value="SNF5"/>
    <property type="match status" value="1"/>
</dbReference>
<evidence type="ECO:0000256" key="6">
    <source>
        <dbReference type="SAM" id="MobiDB-lite"/>
    </source>
</evidence>
<evidence type="ECO:0000256" key="2">
    <source>
        <dbReference type="ARBA" id="ARBA00010239"/>
    </source>
</evidence>
<feature type="region of interest" description="Disordered" evidence="6">
    <location>
        <begin position="123"/>
        <end position="328"/>
    </location>
</feature>
<dbReference type="EMBL" id="JANKHO010002237">
    <property type="protein sequence ID" value="KAJ3493671.1"/>
    <property type="molecule type" value="Genomic_DNA"/>
</dbReference>
<accession>A0A9W8MPT3</accession>
<sequence>MNPNAFSQQGPSGISPAMLNSFQHQQKQPTTLNPAQLLNGGGMNMNMNSMNGINPAQLMQQQMGGMGSINPAALSAPSPSPQQSQSQSLNINNMLSAVGMSRDQFTSLSHHQQQMVGAKYMAMAQQQHQHQQQQMQMQQGMQMLSHQSIGQSYDRPSSSASSHSQPGQAHMMPPPPPRPPTAQGGMHQQFSAQQGQHISRPGTALSHRSPTIPGPGLAMMDGQRPQSSLSQRDGMNGFKPGQQQQQQFNQSQQSASSLNAPTRSPSQQGNLPSPQQQQASQNPSQNANANANLSQIPNPGPNPPYSLSTSPTNRGAKRKATGDVIQGGMGGMGSMSGMGGMGNMGNVGGMGNVGNVGGMGGSMGGMGGGMGSMGGMNMNMNANANAMGMGNMSTMNMGMGVPGSPRIGSGNTMGPPGLPRSISGDNIGGMGMAGMGNMGGGMGGNMGGMGNANMNMMNGARHSPRPQSSMGMSGMGSMGNMNVGGGMGNMNSMGGMNDMASMNNMGNMGMGMNVDVPSRMGPQGMSSHAQGMQTGNIGSPQTPMRQGSLPPQTPLPVQQMGMGMGGMPQGSMGPQTPVQAHQAMRQSSVPPSATGGRGSLPPGTGGAMGIGAPSSPLPGIAGPQIAPSMSASSMGSMSGAASATAALPSSAGVTGGAPIGGIGAPGLSASASVSSTSGPSGSVPASASSTGTSGLPPLPANVKLNPATTVITTVPLLTSTSAIPALEDEEVQKIKEWMEVDKAYDARLRTMRQRAGEEARVALGLGVGPAVDGNTRNKGWAGSGAIMWWERGAPGNGMGNWNRYRRGREGFDVRYPKVRRDGHGLSRSGRKGAKREGLRLPRKIDPEDANRPEQLVPIRVEFDVEHHKMRDTFVWNLNDPVVTPEAFAQSVVEDYGLASSYHSIIVKSIQDQLSDYNAHMANLDSHDHEGSGVIKGSLDEKETTWWEAWRRKLERDSGNTSSRNKEKRPHREGSKQRSNKKKRKTTKQESEEGQDDDASMFADNELEYDEDRKAVSFAGDEETDLEMDLEDEFRPLSIDEIKVNEQNMHEDMRILIKLDIIVASIKLDDQFEWDLDNPDASPEEFAEVYTQELGLGGEFK</sequence>
<dbReference type="OrthoDB" id="10258327at2759"/>
<organism evidence="7 8">
    <name type="scientific">Agrocybe chaxingu</name>
    <dbReference type="NCBI Taxonomy" id="84603"/>
    <lineage>
        <taxon>Eukaryota</taxon>
        <taxon>Fungi</taxon>
        <taxon>Dikarya</taxon>
        <taxon>Basidiomycota</taxon>
        <taxon>Agaricomycotina</taxon>
        <taxon>Agaricomycetes</taxon>
        <taxon>Agaricomycetidae</taxon>
        <taxon>Agaricales</taxon>
        <taxon>Agaricineae</taxon>
        <taxon>Strophariaceae</taxon>
        <taxon>Agrocybe</taxon>
    </lineage>
</organism>
<feature type="compositionally biased region" description="Gly residues" evidence="6">
    <location>
        <begin position="595"/>
        <end position="609"/>
    </location>
</feature>
<dbReference type="Pfam" id="PF04855">
    <property type="entry name" value="SNF5"/>
    <property type="match status" value="1"/>
</dbReference>
<evidence type="ECO:0000313" key="7">
    <source>
        <dbReference type="EMBL" id="KAJ3493671.1"/>
    </source>
</evidence>
<dbReference type="AlphaFoldDB" id="A0A9W8MPT3"/>
<keyword evidence="8" id="KW-1185">Reference proteome</keyword>
<feature type="compositionally biased region" description="Polar residues" evidence="6">
    <location>
        <begin position="224"/>
        <end position="233"/>
    </location>
</feature>
<feature type="region of interest" description="Disordered" evidence="6">
    <location>
        <begin position="669"/>
        <end position="700"/>
    </location>
</feature>
<reference evidence="7" key="1">
    <citation type="submission" date="2022-07" db="EMBL/GenBank/DDBJ databases">
        <title>Genome Sequence of Agrocybe chaxingu.</title>
        <authorList>
            <person name="Buettner E."/>
        </authorList>
    </citation>
    <scope>NUCLEOTIDE SEQUENCE</scope>
    <source>
        <strain evidence="7">MP-N11</strain>
    </source>
</reference>
<evidence type="ECO:0008006" key="9">
    <source>
        <dbReference type="Google" id="ProtNLM"/>
    </source>
</evidence>
<comment type="subcellular location">
    <subcellularLocation>
        <location evidence="1">Nucleus</location>
    </subcellularLocation>
</comment>
<comment type="caution">
    <text evidence="7">The sequence shown here is derived from an EMBL/GenBank/DDBJ whole genome shotgun (WGS) entry which is preliminary data.</text>
</comment>
<feature type="compositionally biased region" description="Low complexity" evidence="6">
    <location>
        <begin position="242"/>
        <end position="257"/>
    </location>
</feature>
<feature type="compositionally biased region" description="Low complexity" evidence="6">
    <location>
        <begin position="156"/>
        <end position="170"/>
    </location>
</feature>
<dbReference type="Proteomes" id="UP001148786">
    <property type="component" value="Unassembled WGS sequence"/>
</dbReference>
<feature type="compositionally biased region" description="Low complexity" evidence="6">
    <location>
        <begin position="669"/>
        <end position="695"/>
    </location>
</feature>
<evidence type="ECO:0000256" key="5">
    <source>
        <dbReference type="ARBA" id="ARBA00023242"/>
    </source>
</evidence>
<feature type="region of interest" description="Disordered" evidence="6">
    <location>
        <begin position="523"/>
        <end position="636"/>
    </location>
</feature>
<comment type="similarity">
    <text evidence="2">Belongs to the SNF5 family.</text>
</comment>
<feature type="compositionally biased region" description="Low complexity" evidence="6">
    <location>
        <begin position="626"/>
        <end position="636"/>
    </location>
</feature>